<evidence type="ECO:0000259" key="11">
    <source>
        <dbReference type="Pfam" id="PF24657"/>
    </source>
</evidence>
<dbReference type="GO" id="GO:0000127">
    <property type="term" value="C:transcription factor TFIIIC complex"/>
    <property type="evidence" value="ECO:0007669"/>
    <property type="project" value="InterPro"/>
</dbReference>
<evidence type="ECO:0000256" key="2">
    <source>
        <dbReference type="ARBA" id="ARBA00022553"/>
    </source>
</evidence>
<dbReference type="InterPro" id="IPR056428">
    <property type="entry name" value="WH_GTF3C1"/>
</dbReference>
<dbReference type="InterPro" id="IPR056467">
    <property type="entry name" value="eWH_GTF3C1"/>
</dbReference>
<dbReference type="Pfam" id="PF24657">
    <property type="entry name" value="DUF7646"/>
    <property type="match status" value="1"/>
</dbReference>
<evidence type="ECO:0000259" key="9">
    <source>
        <dbReference type="Pfam" id="PF24101"/>
    </source>
</evidence>
<dbReference type="Pfam" id="PF23704">
    <property type="entry name" value="WHD_GTF3C1_N"/>
    <property type="match status" value="1"/>
</dbReference>
<evidence type="ECO:0000256" key="6">
    <source>
        <dbReference type="SAM" id="MobiDB-lite"/>
    </source>
</evidence>
<evidence type="ECO:0000256" key="3">
    <source>
        <dbReference type="ARBA" id="ARBA00023125"/>
    </source>
</evidence>
<evidence type="ECO:0000259" key="8">
    <source>
        <dbReference type="Pfam" id="PF23704"/>
    </source>
</evidence>
<gene>
    <name evidence="13" type="ORF">G2W53_028034</name>
</gene>
<keyword evidence="3" id="KW-0238">DNA-binding</keyword>
<accession>A0A834T3P2</accession>
<sequence>MDSVVNAALEEICSQLQDGLTPAALWPRLQPVLSSSSLDLSPGVKQAIWANLLLIPALQFEVQKEPYSPVDPSIQSFEDAERLNLKIVSRKNLRDNFVGLYESNSLATNQMRVLELLANARFCNFAFLEDAYPPNLAHGITQSQLGKQLRIEGNNFHYVLRSLECQGLIVKKSALERKKETCADGELKNLPCVSTNLVYLHRYAKQLGSHQRFEITTEEQKLKSPEDANRNSRGEIDVLVKDYAPQIKAICDKLEKANGKVLIVSDIKKDLGYCGSRSRQRAWREICRRLKADNIVEQFDAKVNGKVLSSHFVPVIPPVDITSLFGRLDISSWNHLYYIAYEVEACLRLLDPITTGSENEDKSLNSLKNCQVVDQFVELPLEHQIFDMIDAAGSDGINLKEISERLGIDLKKNHTRLIHMCHRFGMKVQEEHCQKFKTIRVWTSRNFNPEPEVEYISKPDENKALEQHVPDRTAIIVSQNDPTSDGEPADPENLDHPGTDAELSCGSPGNMEFNYLEPPINCQEVVLDPRGTISNSKHDLVSAAAEGGAASSRTPLPDVSKLFPTGAYRSLSFTVNSTRRAKRILERLEVEKFILRPEMHRWLNSFEKDKCPKVDRKTIDRILKKLQEQELCKLITVSFPVVTNYSVQKQWMVVVHPSTSLSSELFDKIQDRARSFDIHIRSQGTSHRKDEESIPVMEDVQKSESPILPDERPGKAEAMRANGFVLAKMVRAKLLHCFLWDYLNSSASHNGASSSETWVNELNNPHSSSKLFSLEASIKSIPVELFLQVVGSTKKYEEMIEKCKMGLRLCDLPVEDYKSLMDTHATGRLSLVVDILRRLKDRTLPG</sequence>
<dbReference type="Pfam" id="PF04182">
    <property type="entry name" value="B-block_TFIIIC"/>
    <property type="match status" value="1"/>
</dbReference>
<feature type="domain" description="B-block binding subunit of TFIIIC" evidence="7">
    <location>
        <begin position="138"/>
        <end position="206"/>
    </location>
</feature>
<dbReference type="InterPro" id="IPR007309">
    <property type="entry name" value="TFIIIC_Bblock-bd"/>
</dbReference>
<dbReference type="InterPro" id="IPR056064">
    <property type="entry name" value="DUF7647"/>
</dbReference>
<dbReference type="EMBL" id="JAAIUW010000009">
    <property type="protein sequence ID" value="KAF7814065.1"/>
    <property type="molecule type" value="Genomic_DNA"/>
</dbReference>
<keyword evidence="14" id="KW-1185">Reference proteome</keyword>
<evidence type="ECO:0000259" key="12">
    <source>
        <dbReference type="Pfam" id="PF24658"/>
    </source>
</evidence>
<reference evidence="13" key="1">
    <citation type="submission" date="2020-09" db="EMBL/GenBank/DDBJ databases">
        <title>Genome-Enabled Discovery of Anthraquinone Biosynthesis in Senna tora.</title>
        <authorList>
            <person name="Kang S.-H."/>
            <person name="Pandey R.P."/>
            <person name="Lee C.-M."/>
            <person name="Sim J.-S."/>
            <person name="Jeong J.-T."/>
            <person name="Choi B.-S."/>
            <person name="Jung M."/>
            <person name="Ginzburg D."/>
            <person name="Zhao K."/>
            <person name="Won S.Y."/>
            <person name="Oh T.-J."/>
            <person name="Yu Y."/>
            <person name="Kim N.-H."/>
            <person name="Lee O.R."/>
            <person name="Lee T.-H."/>
            <person name="Bashyal P."/>
            <person name="Kim T.-S."/>
            <person name="Lee W.-H."/>
            <person name="Kawkins C."/>
            <person name="Kim C.-K."/>
            <person name="Kim J.S."/>
            <person name="Ahn B.O."/>
            <person name="Rhee S.Y."/>
            <person name="Sohng J.K."/>
        </authorList>
    </citation>
    <scope>NUCLEOTIDE SEQUENCE</scope>
    <source>
        <tissue evidence="13">Leaf</tissue>
    </source>
</reference>
<dbReference type="Pfam" id="PF24538">
    <property type="entry name" value="DUF7599"/>
    <property type="match status" value="1"/>
</dbReference>
<feature type="domain" description="GTF3C1 extended winged-helix" evidence="9">
    <location>
        <begin position="573"/>
        <end position="681"/>
    </location>
</feature>
<feature type="domain" description="DUF7599" evidence="10">
    <location>
        <begin position="241"/>
        <end position="308"/>
    </location>
</feature>
<dbReference type="Proteomes" id="UP000634136">
    <property type="component" value="Unassembled WGS sequence"/>
</dbReference>
<evidence type="ECO:0000256" key="4">
    <source>
        <dbReference type="ARBA" id="ARBA00023163"/>
    </source>
</evidence>
<dbReference type="GO" id="GO:0006384">
    <property type="term" value="P:transcription initiation at RNA polymerase III promoter"/>
    <property type="evidence" value="ECO:0007669"/>
    <property type="project" value="InterPro"/>
</dbReference>
<dbReference type="CDD" id="cd16169">
    <property type="entry name" value="Tau138_eWH"/>
    <property type="match status" value="1"/>
</dbReference>
<dbReference type="InterPro" id="IPR056020">
    <property type="entry name" value="DUF7599"/>
</dbReference>
<evidence type="ECO:0008006" key="15">
    <source>
        <dbReference type="Google" id="ProtNLM"/>
    </source>
</evidence>
<feature type="domain" description="DUF7646" evidence="11">
    <location>
        <begin position="368"/>
        <end position="450"/>
    </location>
</feature>
<name>A0A834T3P2_9FABA</name>
<keyword evidence="2" id="KW-0597">Phosphoprotein</keyword>
<dbReference type="GO" id="GO:0005634">
    <property type="term" value="C:nucleus"/>
    <property type="evidence" value="ECO:0007669"/>
    <property type="project" value="UniProtKB-SubCell"/>
</dbReference>
<dbReference type="GO" id="GO:0042791">
    <property type="term" value="P:5S class rRNA transcription by RNA polymerase III"/>
    <property type="evidence" value="ECO:0007669"/>
    <property type="project" value="TreeGrafter"/>
</dbReference>
<evidence type="ECO:0000313" key="14">
    <source>
        <dbReference type="Proteomes" id="UP000634136"/>
    </source>
</evidence>
<evidence type="ECO:0000259" key="10">
    <source>
        <dbReference type="Pfam" id="PF24538"/>
    </source>
</evidence>
<dbReference type="Pfam" id="PF24101">
    <property type="entry name" value="WHD_GTF3C1"/>
    <property type="match status" value="1"/>
</dbReference>
<feature type="domain" description="General transcription factor 3C polypeptide 1 winged-helix" evidence="8">
    <location>
        <begin position="1"/>
        <end position="101"/>
    </location>
</feature>
<evidence type="ECO:0000259" key="7">
    <source>
        <dbReference type="Pfam" id="PF04182"/>
    </source>
</evidence>
<comment type="caution">
    <text evidence="13">The sequence shown here is derived from an EMBL/GenBank/DDBJ whole genome shotgun (WGS) entry which is preliminary data.</text>
</comment>
<keyword evidence="4" id="KW-0804">Transcription</keyword>
<dbReference type="OrthoDB" id="68020at2759"/>
<dbReference type="PANTHER" id="PTHR15180">
    <property type="entry name" value="GENERAL TRANSCRIPTION FACTOR 3C POLYPEPTIDE 1"/>
    <property type="match status" value="1"/>
</dbReference>
<proteinExistence type="predicted"/>
<dbReference type="InterPro" id="IPR056063">
    <property type="entry name" value="DUF7646"/>
</dbReference>
<dbReference type="InterPro" id="IPR044210">
    <property type="entry name" value="Tfc3-like"/>
</dbReference>
<dbReference type="AlphaFoldDB" id="A0A834T3P2"/>
<dbReference type="Pfam" id="PF24658">
    <property type="entry name" value="DUF7647"/>
    <property type="match status" value="1"/>
</dbReference>
<evidence type="ECO:0000256" key="5">
    <source>
        <dbReference type="ARBA" id="ARBA00023242"/>
    </source>
</evidence>
<dbReference type="PANTHER" id="PTHR15180:SF1">
    <property type="entry name" value="GENERAL TRANSCRIPTION FACTOR 3C POLYPEPTIDE 1"/>
    <property type="match status" value="1"/>
</dbReference>
<dbReference type="InterPro" id="IPR035625">
    <property type="entry name" value="Tfc3-like_eWH"/>
</dbReference>
<evidence type="ECO:0000256" key="1">
    <source>
        <dbReference type="ARBA" id="ARBA00004123"/>
    </source>
</evidence>
<dbReference type="GO" id="GO:0003677">
    <property type="term" value="F:DNA binding"/>
    <property type="evidence" value="ECO:0007669"/>
    <property type="project" value="UniProtKB-KW"/>
</dbReference>
<feature type="domain" description="DUF7647" evidence="12">
    <location>
        <begin position="764"/>
        <end position="840"/>
    </location>
</feature>
<feature type="region of interest" description="Disordered" evidence="6">
    <location>
        <begin position="477"/>
        <end position="502"/>
    </location>
</feature>
<comment type="subcellular location">
    <subcellularLocation>
        <location evidence="1">Nucleus</location>
    </subcellularLocation>
</comment>
<protein>
    <recommendedName>
        <fullName evidence="15">B-block binding subunit of TFIIIC domain-containing protein</fullName>
    </recommendedName>
</protein>
<evidence type="ECO:0000313" key="13">
    <source>
        <dbReference type="EMBL" id="KAF7814065.1"/>
    </source>
</evidence>
<organism evidence="13 14">
    <name type="scientific">Senna tora</name>
    <dbReference type="NCBI Taxonomy" id="362788"/>
    <lineage>
        <taxon>Eukaryota</taxon>
        <taxon>Viridiplantae</taxon>
        <taxon>Streptophyta</taxon>
        <taxon>Embryophyta</taxon>
        <taxon>Tracheophyta</taxon>
        <taxon>Spermatophyta</taxon>
        <taxon>Magnoliopsida</taxon>
        <taxon>eudicotyledons</taxon>
        <taxon>Gunneridae</taxon>
        <taxon>Pentapetalae</taxon>
        <taxon>rosids</taxon>
        <taxon>fabids</taxon>
        <taxon>Fabales</taxon>
        <taxon>Fabaceae</taxon>
        <taxon>Caesalpinioideae</taxon>
        <taxon>Cassia clade</taxon>
        <taxon>Senna</taxon>
    </lineage>
</organism>
<keyword evidence="5" id="KW-0539">Nucleus</keyword>